<comment type="caution">
    <text evidence="3">The sequence shown here is derived from an EMBL/GenBank/DDBJ whole genome shotgun (WGS) entry which is preliminary data.</text>
</comment>
<evidence type="ECO:0000256" key="2">
    <source>
        <dbReference type="SAM" id="SignalP"/>
    </source>
</evidence>
<name>A0ABV4U4Y0_9BACT</name>
<evidence type="ECO:0000313" key="4">
    <source>
        <dbReference type="Proteomes" id="UP001575105"/>
    </source>
</evidence>
<evidence type="ECO:0000256" key="1">
    <source>
        <dbReference type="SAM" id="MobiDB-lite"/>
    </source>
</evidence>
<feature type="region of interest" description="Disordered" evidence="1">
    <location>
        <begin position="185"/>
        <end position="256"/>
    </location>
</feature>
<feature type="chain" id="PRO_5045179166" description="Secreted protein" evidence="2">
    <location>
        <begin position="23"/>
        <end position="351"/>
    </location>
</feature>
<proteinExistence type="predicted"/>
<gene>
    <name evidence="3" type="ORF">ACERK3_05725</name>
</gene>
<sequence>MDLKVLLTLPLCVALSGAGLLADEADAPADESTIGANESGVSNMPRDGLDLLRDRESPAVEPFRGPTIGGTGPRVDVDPAVVGLPPGEAVPRARREGDFLVNQPGRVLRPDDGSLWIFQPTVREDEEAEADALPPMLVLPSGRLEMIETYMQEQGGDAWFEVSGRIHAYRGVNYLLLTQARPRVSAEAQSTDEGDESAEQAEAVDEDEDPMLRALLEQRQAAPSTPREQATTDRPRDRAAVVAGSAPGSGEAAGETLRDEGSMLVQRRGRVTRARDGGHVLFTFEADGRESPESPMILQPCRLMESMERIVQQRGEQVLFVVSGQVQRYRGANYLLPTMMRVSPEKGNLGR</sequence>
<keyword evidence="2" id="KW-0732">Signal</keyword>
<dbReference type="Proteomes" id="UP001575105">
    <property type="component" value="Unassembled WGS sequence"/>
</dbReference>
<evidence type="ECO:0008006" key="5">
    <source>
        <dbReference type="Google" id="ProtNLM"/>
    </source>
</evidence>
<reference evidence="3 4" key="1">
    <citation type="submission" date="2024-08" db="EMBL/GenBank/DDBJ databases">
        <title>Whole-genome sequencing of halo(alkali)philic microorganisms from hypersaline lakes.</title>
        <authorList>
            <person name="Sorokin D.Y."/>
            <person name="Merkel A.Y."/>
            <person name="Messina E."/>
            <person name="Yakimov M."/>
        </authorList>
    </citation>
    <scope>NUCLEOTIDE SEQUENCE [LARGE SCALE GENOMIC DNA]</scope>
    <source>
        <strain evidence="3 4">AB-hyl4</strain>
    </source>
</reference>
<feature type="region of interest" description="Disordered" evidence="1">
    <location>
        <begin position="59"/>
        <end position="78"/>
    </location>
</feature>
<keyword evidence="4" id="KW-1185">Reference proteome</keyword>
<protein>
    <recommendedName>
        <fullName evidence="5">Secreted protein</fullName>
    </recommendedName>
</protein>
<organism evidence="3 4">
    <name type="scientific">Natronomicrosphaera hydrolytica</name>
    <dbReference type="NCBI Taxonomy" id="3242702"/>
    <lineage>
        <taxon>Bacteria</taxon>
        <taxon>Pseudomonadati</taxon>
        <taxon>Planctomycetota</taxon>
        <taxon>Phycisphaerae</taxon>
        <taxon>Phycisphaerales</taxon>
        <taxon>Phycisphaeraceae</taxon>
        <taxon>Natronomicrosphaera</taxon>
    </lineage>
</organism>
<accession>A0ABV4U4Y0</accession>
<feature type="compositionally biased region" description="Basic and acidic residues" evidence="1">
    <location>
        <begin position="230"/>
        <end position="239"/>
    </location>
</feature>
<dbReference type="EMBL" id="JBGUBD010000003">
    <property type="protein sequence ID" value="MFA9477791.1"/>
    <property type="molecule type" value="Genomic_DNA"/>
</dbReference>
<evidence type="ECO:0000313" key="3">
    <source>
        <dbReference type="EMBL" id="MFA9477791.1"/>
    </source>
</evidence>
<dbReference type="RefSeq" id="WP_425344716.1">
    <property type="nucleotide sequence ID" value="NZ_JBGUBD010000003.1"/>
</dbReference>
<feature type="compositionally biased region" description="Acidic residues" evidence="1">
    <location>
        <begin position="190"/>
        <end position="209"/>
    </location>
</feature>
<feature type="compositionally biased region" description="Low complexity" evidence="1">
    <location>
        <begin position="240"/>
        <end position="255"/>
    </location>
</feature>
<feature type="signal peptide" evidence="2">
    <location>
        <begin position="1"/>
        <end position="22"/>
    </location>
</feature>